<organism evidence="2 3">
    <name type="scientific">OM182 bacterium</name>
    <dbReference type="NCBI Taxonomy" id="2510334"/>
    <lineage>
        <taxon>Bacteria</taxon>
        <taxon>Pseudomonadati</taxon>
        <taxon>Pseudomonadota</taxon>
        <taxon>Gammaproteobacteria</taxon>
        <taxon>OMG group</taxon>
        <taxon>OM182 clade</taxon>
    </lineage>
</organism>
<dbReference type="AlphaFoldDB" id="A0A520RVP6"/>
<accession>A0A520RVP6</accession>
<dbReference type="InterPro" id="IPR020017">
    <property type="entry name" value="XapX_domain"/>
</dbReference>
<proteinExistence type="predicted"/>
<evidence type="ECO:0000313" key="3">
    <source>
        <dbReference type="Proteomes" id="UP000320404"/>
    </source>
</evidence>
<dbReference type="NCBIfam" id="TIGR03510">
    <property type="entry name" value="XapX"/>
    <property type="match status" value="1"/>
</dbReference>
<sequence>MFNQLLGIALAFLIGMACRATNIPVPAPPTLTGALLVGAMTLGYVITNSLISSVIPKPDFVCTTKLCDHADSRA</sequence>
<protein>
    <submittedName>
        <fullName evidence="2">XapX domain-containing protein</fullName>
    </submittedName>
</protein>
<name>A0A520RVP6_9GAMM</name>
<dbReference type="Proteomes" id="UP000320404">
    <property type="component" value="Unassembled WGS sequence"/>
</dbReference>
<keyword evidence="1" id="KW-0472">Membrane</keyword>
<comment type="caution">
    <text evidence="2">The sequence shown here is derived from an EMBL/GenBank/DDBJ whole genome shotgun (WGS) entry which is preliminary data.</text>
</comment>
<feature type="transmembrane region" description="Helical" evidence="1">
    <location>
        <begin position="30"/>
        <end position="51"/>
    </location>
</feature>
<gene>
    <name evidence="2" type="ORF">EVA69_06190</name>
</gene>
<keyword evidence="1" id="KW-1133">Transmembrane helix</keyword>
<evidence type="ECO:0000313" key="2">
    <source>
        <dbReference type="EMBL" id="RZO74258.1"/>
    </source>
</evidence>
<keyword evidence="1" id="KW-0812">Transmembrane</keyword>
<reference evidence="2 3" key="1">
    <citation type="submission" date="2019-02" db="EMBL/GenBank/DDBJ databases">
        <title>Prokaryotic population dynamics and viral predation in marine succession experiment using metagenomics: the confinement effect.</title>
        <authorList>
            <person name="Haro-Moreno J.M."/>
            <person name="Rodriguez-Valera F."/>
            <person name="Lopez-Perez M."/>
        </authorList>
    </citation>
    <scope>NUCLEOTIDE SEQUENCE [LARGE SCALE GENOMIC DNA]</scope>
    <source>
        <strain evidence="2">MED-G158</strain>
    </source>
</reference>
<dbReference type="EMBL" id="SHAH01000108">
    <property type="protein sequence ID" value="RZO74258.1"/>
    <property type="molecule type" value="Genomic_DNA"/>
</dbReference>
<evidence type="ECO:0000256" key="1">
    <source>
        <dbReference type="SAM" id="Phobius"/>
    </source>
</evidence>